<sequence>MSSQAKPAGLGKEAIVSMMLLTIQFGFQPLLTAKFIAQNVCRSSIIITTESLKFCLAMFMLITSPDIAQEKGTTISAFQNATKGWSVTSWIKIAFLPAFLYTIQNTLALLAYQNLDGVTFSVLNQTKTISAAVCCFLLMGRKQSKMQVLALILLMVAALIMEHILNLDMLTSSSPTSFTMEGRHFTHGVAPVMGASFLSGLAGAISQMNLQSTKGSSGGGRNPYLFSAELCIASLLILVASLFFREDGVRIRENGFFDQWTVWTMVPIFTNAMGGIVVGLVTKYAGSVRKGFALIFGMFLSGLVQSSITKEQGVGAVIAALSLYIHATHPYVEKKKKD</sequence>
<keyword evidence="4 5" id="KW-0472">Membrane</keyword>
<dbReference type="Pfam" id="PF04142">
    <property type="entry name" value="Nuc_sug_transp"/>
    <property type="match status" value="1"/>
</dbReference>
<dbReference type="PANTHER" id="PTHR10231">
    <property type="entry name" value="NUCLEOTIDE-SUGAR TRANSMEMBRANE TRANSPORTER"/>
    <property type="match status" value="1"/>
</dbReference>
<organism evidence="6 7">
    <name type="scientific">Chaetoceros tenuissimus</name>
    <dbReference type="NCBI Taxonomy" id="426638"/>
    <lineage>
        <taxon>Eukaryota</taxon>
        <taxon>Sar</taxon>
        <taxon>Stramenopiles</taxon>
        <taxon>Ochrophyta</taxon>
        <taxon>Bacillariophyta</taxon>
        <taxon>Coscinodiscophyceae</taxon>
        <taxon>Chaetocerotophycidae</taxon>
        <taxon>Chaetocerotales</taxon>
        <taxon>Chaetocerotaceae</taxon>
        <taxon>Chaetoceros</taxon>
    </lineage>
</organism>
<keyword evidence="2 5" id="KW-0812">Transmembrane</keyword>
<feature type="transmembrane region" description="Helical" evidence="5">
    <location>
        <begin position="185"/>
        <end position="204"/>
    </location>
</feature>
<dbReference type="InterPro" id="IPR037185">
    <property type="entry name" value="EmrE-like"/>
</dbReference>
<keyword evidence="3 5" id="KW-1133">Transmembrane helix</keyword>
<dbReference type="EMBL" id="BLLK01000032">
    <property type="protein sequence ID" value="GFH49154.1"/>
    <property type="molecule type" value="Genomic_DNA"/>
</dbReference>
<dbReference type="SUPFAM" id="SSF103481">
    <property type="entry name" value="Multidrug resistance efflux transporter EmrE"/>
    <property type="match status" value="1"/>
</dbReference>
<dbReference type="AlphaFoldDB" id="A0AAD3CQV9"/>
<feature type="transmembrane region" description="Helical" evidence="5">
    <location>
        <begin position="146"/>
        <end position="165"/>
    </location>
</feature>
<name>A0AAD3CQV9_9STRA</name>
<gene>
    <name evidence="6" type="ORF">CTEN210_05630</name>
</gene>
<dbReference type="Proteomes" id="UP001054902">
    <property type="component" value="Unassembled WGS sequence"/>
</dbReference>
<evidence type="ECO:0000256" key="1">
    <source>
        <dbReference type="ARBA" id="ARBA00004141"/>
    </source>
</evidence>
<reference evidence="6 7" key="1">
    <citation type="journal article" date="2021" name="Sci. Rep.">
        <title>The genome of the diatom Chaetoceros tenuissimus carries an ancient integrated fragment of an extant virus.</title>
        <authorList>
            <person name="Hongo Y."/>
            <person name="Kimura K."/>
            <person name="Takaki Y."/>
            <person name="Yoshida Y."/>
            <person name="Baba S."/>
            <person name="Kobayashi G."/>
            <person name="Nagasaki K."/>
            <person name="Hano T."/>
            <person name="Tomaru Y."/>
        </authorList>
    </citation>
    <scope>NUCLEOTIDE SEQUENCE [LARGE SCALE GENOMIC DNA]</scope>
    <source>
        <strain evidence="6 7">NIES-3715</strain>
    </source>
</reference>
<comment type="subcellular location">
    <subcellularLocation>
        <location evidence="1">Membrane</location>
        <topology evidence="1">Multi-pass membrane protein</topology>
    </subcellularLocation>
</comment>
<keyword evidence="7" id="KW-1185">Reference proteome</keyword>
<dbReference type="GO" id="GO:0015165">
    <property type="term" value="F:pyrimidine nucleotide-sugar transmembrane transporter activity"/>
    <property type="evidence" value="ECO:0007669"/>
    <property type="project" value="InterPro"/>
</dbReference>
<feature type="transmembrane region" description="Helical" evidence="5">
    <location>
        <begin position="264"/>
        <end position="284"/>
    </location>
</feature>
<evidence type="ECO:0000313" key="6">
    <source>
        <dbReference type="EMBL" id="GFH49154.1"/>
    </source>
</evidence>
<evidence type="ECO:0000256" key="2">
    <source>
        <dbReference type="ARBA" id="ARBA00022692"/>
    </source>
</evidence>
<protein>
    <recommendedName>
        <fullName evidence="8">Nucleotide-sugar transporter</fullName>
    </recommendedName>
</protein>
<proteinExistence type="predicted"/>
<evidence type="ECO:0000256" key="5">
    <source>
        <dbReference type="SAM" id="Phobius"/>
    </source>
</evidence>
<evidence type="ECO:0000313" key="7">
    <source>
        <dbReference type="Proteomes" id="UP001054902"/>
    </source>
</evidence>
<evidence type="ECO:0008006" key="8">
    <source>
        <dbReference type="Google" id="ProtNLM"/>
    </source>
</evidence>
<accession>A0AAD3CQV9</accession>
<comment type="caution">
    <text evidence="6">The sequence shown here is derived from an EMBL/GenBank/DDBJ whole genome shotgun (WGS) entry which is preliminary data.</text>
</comment>
<evidence type="ECO:0000256" key="3">
    <source>
        <dbReference type="ARBA" id="ARBA00022989"/>
    </source>
</evidence>
<evidence type="ECO:0000256" key="4">
    <source>
        <dbReference type="ARBA" id="ARBA00023136"/>
    </source>
</evidence>
<feature type="transmembrane region" description="Helical" evidence="5">
    <location>
        <begin position="224"/>
        <end position="244"/>
    </location>
</feature>
<dbReference type="GO" id="GO:0000139">
    <property type="term" value="C:Golgi membrane"/>
    <property type="evidence" value="ECO:0007669"/>
    <property type="project" value="InterPro"/>
</dbReference>
<dbReference type="InterPro" id="IPR007271">
    <property type="entry name" value="Nuc_sug_transpt"/>
</dbReference>